<name>A0AAN7MXS0_TRANT</name>
<keyword evidence="2" id="KW-1185">Reference proteome</keyword>
<organism evidence="1 2">
    <name type="scientific">Trapa natans</name>
    <name type="common">Water chestnut</name>
    <dbReference type="NCBI Taxonomy" id="22666"/>
    <lineage>
        <taxon>Eukaryota</taxon>
        <taxon>Viridiplantae</taxon>
        <taxon>Streptophyta</taxon>
        <taxon>Embryophyta</taxon>
        <taxon>Tracheophyta</taxon>
        <taxon>Spermatophyta</taxon>
        <taxon>Magnoliopsida</taxon>
        <taxon>eudicotyledons</taxon>
        <taxon>Gunneridae</taxon>
        <taxon>Pentapetalae</taxon>
        <taxon>rosids</taxon>
        <taxon>malvids</taxon>
        <taxon>Myrtales</taxon>
        <taxon>Lythraceae</taxon>
        <taxon>Trapa</taxon>
    </lineage>
</organism>
<dbReference type="EMBL" id="JAXQNO010000004">
    <property type="protein sequence ID" value="KAK4800243.1"/>
    <property type="molecule type" value="Genomic_DNA"/>
</dbReference>
<proteinExistence type="predicted"/>
<sequence length="123" mass="13830">MGIWRANISRNEDPQKGRGAQEGVHCTLLIKFILSTRKGRGRTMWTQLREAKDSIFTQRSPSFHFPLEVQNLIQTMETVLSHQTHTGTLSVPYGGSLSLSLCTLLVASMSIRRGQEHECLFTA</sequence>
<dbReference type="AlphaFoldDB" id="A0AAN7MXS0"/>
<comment type="caution">
    <text evidence="1">The sequence shown here is derived from an EMBL/GenBank/DDBJ whole genome shotgun (WGS) entry which is preliminary data.</text>
</comment>
<protein>
    <submittedName>
        <fullName evidence="1">Uncharacterized protein</fullName>
    </submittedName>
</protein>
<evidence type="ECO:0000313" key="1">
    <source>
        <dbReference type="EMBL" id="KAK4800243.1"/>
    </source>
</evidence>
<evidence type="ECO:0000313" key="2">
    <source>
        <dbReference type="Proteomes" id="UP001346149"/>
    </source>
</evidence>
<dbReference type="Proteomes" id="UP001346149">
    <property type="component" value="Unassembled WGS sequence"/>
</dbReference>
<gene>
    <name evidence="1" type="ORF">SAY86_025608</name>
</gene>
<accession>A0AAN7MXS0</accession>
<reference evidence="1 2" key="1">
    <citation type="journal article" date="2023" name="Hortic Res">
        <title>Pangenome of water caltrop reveals structural variations and asymmetric subgenome divergence after allopolyploidization.</title>
        <authorList>
            <person name="Zhang X."/>
            <person name="Chen Y."/>
            <person name="Wang L."/>
            <person name="Yuan Y."/>
            <person name="Fang M."/>
            <person name="Shi L."/>
            <person name="Lu R."/>
            <person name="Comes H.P."/>
            <person name="Ma Y."/>
            <person name="Chen Y."/>
            <person name="Huang G."/>
            <person name="Zhou Y."/>
            <person name="Zheng Z."/>
            <person name="Qiu Y."/>
        </authorList>
    </citation>
    <scope>NUCLEOTIDE SEQUENCE [LARGE SCALE GENOMIC DNA]</scope>
    <source>
        <strain evidence="1">F231</strain>
    </source>
</reference>